<dbReference type="PANTHER" id="PTHR44520">
    <property type="entry name" value="RESPONSE REGULATOR RCP1-RELATED"/>
    <property type="match status" value="1"/>
</dbReference>
<dbReference type="SMART" id="SM00448">
    <property type="entry name" value="REC"/>
    <property type="match status" value="1"/>
</dbReference>
<dbReference type="PROSITE" id="PS50110">
    <property type="entry name" value="RESPONSE_REGULATORY"/>
    <property type="match status" value="1"/>
</dbReference>
<dbReference type="InterPro" id="IPR011006">
    <property type="entry name" value="CheY-like_superfamily"/>
</dbReference>
<evidence type="ECO:0000313" key="4">
    <source>
        <dbReference type="Proteomes" id="UP000298471"/>
    </source>
</evidence>
<dbReference type="RefSeq" id="WP_135398663.1">
    <property type="nucleotide sequence ID" value="NZ_SRMB01000006.1"/>
</dbReference>
<keyword evidence="1" id="KW-0597">Phosphoprotein</keyword>
<dbReference type="Pfam" id="PF00072">
    <property type="entry name" value="Response_reg"/>
    <property type="match status" value="1"/>
</dbReference>
<dbReference type="SUPFAM" id="SSF52172">
    <property type="entry name" value="CheY-like"/>
    <property type="match status" value="1"/>
</dbReference>
<evidence type="ECO:0000259" key="2">
    <source>
        <dbReference type="PROSITE" id="PS50110"/>
    </source>
</evidence>
<dbReference type="Proteomes" id="UP000298471">
    <property type="component" value="Unassembled WGS sequence"/>
</dbReference>
<name>A0A4Z0PZJ2_9BACT</name>
<keyword evidence="4" id="KW-1185">Reference proteome</keyword>
<accession>A0A4Z0PZJ2</accession>
<dbReference type="InterPro" id="IPR052893">
    <property type="entry name" value="TCS_response_regulator"/>
</dbReference>
<dbReference type="AlphaFoldDB" id="A0A4Z0PZJ2"/>
<evidence type="ECO:0000256" key="1">
    <source>
        <dbReference type="PROSITE-ProRule" id="PRU00169"/>
    </source>
</evidence>
<dbReference type="GO" id="GO:0000160">
    <property type="term" value="P:phosphorelay signal transduction system"/>
    <property type="evidence" value="ECO:0007669"/>
    <property type="project" value="InterPro"/>
</dbReference>
<evidence type="ECO:0000313" key="3">
    <source>
        <dbReference type="EMBL" id="TGE22734.1"/>
    </source>
</evidence>
<feature type="domain" description="Response regulatory" evidence="2">
    <location>
        <begin position="6"/>
        <end position="135"/>
    </location>
</feature>
<organism evidence="3 4">
    <name type="scientific">Hymenobacter metallicola</name>
    <dbReference type="NCBI Taxonomy" id="2563114"/>
    <lineage>
        <taxon>Bacteria</taxon>
        <taxon>Pseudomonadati</taxon>
        <taxon>Bacteroidota</taxon>
        <taxon>Cytophagia</taxon>
        <taxon>Cytophagales</taxon>
        <taxon>Hymenobacteraceae</taxon>
        <taxon>Hymenobacter</taxon>
    </lineage>
</organism>
<protein>
    <submittedName>
        <fullName evidence="3">Response regulator</fullName>
    </submittedName>
</protein>
<dbReference type="EMBL" id="SRMB01000006">
    <property type="protein sequence ID" value="TGE22734.1"/>
    <property type="molecule type" value="Genomic_DNA"/>
</dbReference>
<reference evidence="3 4" key="1">
    <citation type="submission" date="2019-04" db="EMBL/GenBank/DDBJ databases">
        <authorList>
            <person name="Feng G."/>
            <person name="Zhang J."/>
            <person name="Zhu H."/>
        </authorList>
    </citation>
    <scope>NUCLEOTIDE SEQUENCE [LARGE SCALE GENOMIC DNA]</scope>
    <source>
        <strain evidence="3 4">9PBR-1</strain>
    </source>
</reference>
<dbReference type="Gene3D" id="3.40.50.2300">
    <property type="match status" value="1"/>
</dbReference>
<dbReference type="PANTHER" id="PTHR44520:SF2">
    <property type="entry name" value="RESPONSE REGULATOR RCP1"/>
    <property type="match status" value="1"/>
</dbReference>
<comment type="caution">
    <text evidence="3">The sequence shown here is derived from an EMBL/GenBank/DDBJ whole genome shotgun (WGS) entry which is preliminary data.</text>
</comment>
<sequence>MSLIRCILLVDDDPTTNYLNRKLLERLAVTPQVRIASDGREALQVLATSCTPPDAPACPTLIFLDVNMPGMNGIEFLKEYQQLPLYQQRAIVIVMLTTSMHPQDVARVEQLGVVAGFIGKPLTAEKVERLLRTQFHQELPTL</sequence>
<dbReference type="OrthoDB" id="1524091at2"/>
<feature type="modified residue" description="4-aspartylphosphate" evidence="1">
    <location>
        <position position="65"/>
    </location>
</feature>
<proteinExistence type="predicted"/>
<dbReference type="InterPro" id="IPR001789">
    <property type="entry name" value="Sig_transdc_resp-reg_receiver"/>
</dbReference>
<gene>
    <name evidence="3" type="ORF">E5K02_23685</name>
</gene>